<dbReference type="Proteomes" id="UP001165489">
    <property type="component" value="Unassembled WGS sequence"/>
</dbReference>
<dbReference type="EMBL" id="JAKZGP010000006">
    <property type="protein sequence ID" value="MCH7408594.1"/>
    <property type="molecule type" value="Genomic_DNA"/>
</dbReference>
<accession>A0ABS9UXD2</accession>
<dbReference type="RefSeq" id="WP_241346874.1">
    <property type="nucleotide sequence ID" value="NZ_JAKZGP010000006.1"/>
</dbReference>
<reference evidence="2" key="1">
    <citation type="submission" date="2022-03" db="EMBL/GenBank/DDBJ databases">
        <title>De novo assembled genomes of Belliella spp. (Cyclobacteriaceae) strains.</title>
        <authorList>
            <person name="Szabo A."/>
            <person name="Korponai K."/>
            <person name="Felfoldi T."/>
        </authorList>
    </citation>
    <scope>NUCLEOTIDE SEQUENCE</scope>
    <source>
        <strain evidence="2">DSM 111904</strain>
    </source>
</reference>
<organism evidence="2 3">
    <name type="scientific">Belliella filtrata</name>
    <dbReference type="NCBI Taxonomy" id="2923435"/>
    <lineage>
        <taxon>Bacteria</taxon>
        <taxon>Pseudomonadati</taxon>
        <taxon>Bacteroidota</taxon>
        <taxon>Cytophagia</taxon>
        <taxon>Cytophagales</taxon>
        <taxon>Cyclobacteriaceae</taxon>
        <taxon>Belliella</taxon>
    </lineage>
</organism>
<protein>
    <submittedName>
        <fullName evidence="2">GNAT family N-acetyltransferase</fullName>
    </submittedName>
</protein>
<dbReference type="CDD" id="cd04301">
    <property type="entry name" value="NAT_SF"/>
    <property type="match status" value="1"/>
</dbReference>
<keyword evidence="3" id="KW-1185">Reference proteome</keyword>
<gene>
    <name evidence="2" type="ORF">MM239_04250</name>
</gene>
<dbReference type="InterPro" id="IPR016181">
    <property type="entry name" value="Acyl_CoA_acyltransferase"/>
</dbReference>
<evidence type="ECO:0000259" key="1">
    <source>
        <dbReference type="PROSITE" id="PS51186"/>
    </source>
</evidence>
<dbReference type="SUPFAM" id="SSF55729">
    <property type="entry name" value="Acyl-CoA N-acyltransferases (Nat)"/>
    <property type="match status" value="1"/>
</dbReference>
<proteinExistence type="predicted"/>
<dbReference type="InterPro" id="IPR000182">
    <property type="entry name" value="GNAT_dom"/>
</dbReference>
<name>A0ABS9UXD2_9BACT</name>
<dbReference type="Pfam" id="PF13527">
    <property type="entry name" value="Acetyltransf_9"/>
    <property type="match status" value="1"/>
</dbReference>
<dbReference type="Gene3D" id="3.40.630.30">
    <property type="match status" value="1"/>
</dbReference>
<dbReference type="PROSITE" id="PS51186">
    <property type="entry name" value="GNAT"/>
    <property type="match status" value="1"/>
</dbReference>
<evidence type="ECO:0000313" key="3">
    <source>
        <dbReference type="Proteomes" id="UP001165489"/>
    </source>
</evidence>
<evidence type="ECO:0000313" key="2">
    <source>
        <dbReference type="EMBL" id="MCH7408594.1"/>
    </source>
</evidence>
<sequence length="310" mass="36201">MIFREAQERDIPQIVALLKSSLGEGLIPKSAALWKWKHEQNPFGKSLVLVAEFEGRLIGVRAFLRWTWLEDSKRIEALRAVDTAVLPEMQGLGVFSKLTKQLASKAEEDGFHFIFNTPNKKSLPGYLKLGWRNIGRVNLAIQWNHFFPTKTQKSTAISDEKWEKLKYIDFSNSKVGVRTLYSFAYIMWRYANNPLFRYELITDEKNYVLIYRFKASKRLREMRIVEFLVFGDEGTIDKALLKKKLKQIQKSVHFTSCSLTLDALDIRKLGNFFRIPFGPKLTLKPLNFDQNQLSKLKDQWKYSIGDFELF</sequence>
<comment type="caution">
    <text evidence="2">The sequence shown here is derived from an EMBL/GenBank/DDBJ whole genome shotgun (WGS) entry which is preliminary data.</text>
</comment>
<feature type="domain" description="N-acetyltransferase" evidence="1">
    <location>
        <begin position="1"/>
        <end position="153"/>
    </location>
</feature>